<feature type="transmembrane region" description="Helical" evidence="6">
    <location>
        <begin position="67"/>
        <end position="85"/>
    </location>
</feature>
<dbReference type="Gene3D" id="1.20.1250.20">
    <property type="entry name" value="MFS general substrate transporter like domains"/>
    <property type="match status" value="1"/>
</dbReference>
<evidence type="ECO:0000313" key="9">
    <source>
        <dbReference type="Proteomes" id="UP001498935"/>
    </source>
</evidence>
<dbReference type="PROSITE" id="PS50850">
    <property type="entry name" value="MFS"/>
    <property type="match status" value="1"/>
</dbReference>
<keyword evidence="5 6" id="KW-0472">Membrane</keyword>
<evidence type="ECO:0000256" key="1">
    <source>
        <dbReference type="ARBA" id="ARBA00004651"/>
    </source>
</evidence>
<dbReference type="Proteomes" id="UP001498935">
    <property type="component" value="Unassembled WGS sequence"/>
</dbReference>
<keyword evidence="2" id="KW-0813">Transport</keyword>
<dbReference type="InterPro" id="IPR005829">
    <property type="entry name" value="Sugar_transporter_CS"/>
</dbReference>
<feature type="domain" description="Major facilitator superfamily (MFS) profile" evidence="7">
    <location>
        <begin position="31"/>
        <end position="499"/>
    </location>
</feature>
<proteinExistence type="predicted"/>
<keyword evidence="3 6" id="KW-0812">Transmembrane</keyword>
<feature type="transmembrane region" description="Helical" evidence="6">
    <location>
        <begin position="30"/>
        <end position="55"/>
    </location>
</feature>
<dbReference type="Pfam" id="PF07690">
    <property type="entry name" value="MFS_1"/>
    <property type="match status" value="1"/>
</dbReference>
<comment type="caution">
    <text evidence="8">The sequence shown here is derived from an EMBL/GenBank/DDBJ whole genome shotgun (WGS) entry which is preliminary data.</text>
</comment>
<feature type="transmembrane region" description="Helical" evidence="6">
    <location>
        <begin position="349"/>
        <end position="372"/>
    </location>
</feature>
<comment type="subcellular location">
    <subcellularLocation>
        <location evidence="1">Cell membrane</location>
        <topology evidence="1">Multi-pass membrane protein</topology>
    </subcellularLocation>
</comment>
<dbReference type="PANTHER" id="PTHR23511">
    <property type="entry name" value="SYNAPTIC VESICLE GLYCOPROTEIN 2"/>
    <property type="match status" value="1"/>
</dbReference>
<protein>
    <submittedName>
        <fullName evidence="8">MFS transporter</fullName>
    </submittedName>
</protein>
<name>A0ABP9U2G7_9MICO</name>
<dbReference type="PROSITE" id="PS00216">
    <property type="entry name" value="SUGAR_TRANSPORT_1"/>
    <property type="match status" value="1"/>
</dbReference>
<gene>
    <name evidence="8" type="ORF">KACC15558_12880</name>
</gene>
<reference evidence="8 9" key="1">
    <citation type="submission" date="2024-02" db="EMBL/GenBank/DDBJ databases">
        <title>Characterization of antibiotic resistant novel bacterial strains and their environmental applications.</title>
        <authorList>
            <person name="Manzoor S."/>
            <person name="Abbas S."/>
            <person name="Arshad M."/>
            <person name="Li W.J."/>
            <person name="Ahmed I."/>
        </authorList>
    </citation>
    <scope>NUCLEOTIDE SEQUENCE [LARGE SCALE GENOMIC DNA]</scope>
    <source>
        <strain evidence="8 9">KACC 15558</strain>
    </source>
</reference>
<dbReference type="CDD" id="cd17316">
    <property type="entry name" value="MFS_SV2_like"/>
    <property type="match status" value="1"/>
</dbReference>
<evidence type="ECO:0000256" key="6">
    <source>
        <dbReference type="SAM" id="Phobius"/>
    </source>
</evidence>
<keyword evidence="9" id="KW-1185">Reference proteome</keyword>
<feature type="transmembrane region" description="Helical" evidence="6">
    <location>
        <begin position="97"/>
        <end position="114"/>
    </location>
</feature>
<dbReference type="InterPro" id="IPR036259">
    <property type="entry name" value="MFS_trans_sf"/>
</dbReference>
<dbReference type="SUPFAM" id="SSF103473">
    <property type="entry name" value="MFS general substrate transporter"/>
    <property type="match status" value="1"/>
</dbReference>
<feature type="transmembrane region" description="Helical" evidence="6">
    <location>
        <begin position="155"/>
        <end position="177"/>
    </location>
</feature>
<feature type="transmembrane region" description="Helical" evidence="6">
    <location>
        <begin position="379"/>
        <end position="399"/>
    </location>
</feature>
<feature type="transmembrane region" description="Helical" evidence="6">
    <location>
        <begin position="120"/>
        <end position="143"/>
    </location>
</feature>
<evidence type="ECO:0000256" key="4">
    <source>
        <dbReference type="ARBA" id="ARBA00022989"/>
    </source>
</evidence>
<keyword evidence="4 6" id="KW-1133">Transmembrane helix</keyword>
<feature type="transmembrane region" description="Helical" evidence="6">
    <location>
        <begin position="316"/>
        <end position="337"/>
    </location>
</feature>
<feature type="transmembrane region" description="Helical" evidence="6">
    <location>
        <begin position="444"/>
        <end position="468"/>
    </location>
</feature>
<accession>A0ABP9U2G7</accession>
<evidence type="ECO:0000256" key="3">
    <source>
        <dbReference type="ARBA" id="ARBA00022692"/>
    </source>
</evidence>
<dbReference type="InterPro" id="IPR011701">
    <property type="entry name" value="MFS"/>
</dbReference>
<dbReference type="PROSITE" id="PS00217">
    <property type="entry name" value="SUGAR_TRANSPORT_2"/>
    <property type="match status" value="1"/>
</dbReference>
<dbReference type="EMBL" id="BAABNP010000004">
    <property type="protein sequence ID" value="GAA5340248.1"/>
    <property type="molecule type" value="Genomic_DNA"/>
</dbReference>
<evidence type="ECO:0000313" key="8">
    <source>
        <dbReference type="EMBL" id="GAA5340248.1"/>
    </source>
</evidence>
<dbReference type="InterPro" id="IPR020846">
    <property type="entry name" value="MFS_dom"/>
</dbReference>
<evidence type="ECO:0000256" key="5">
    <source>
        <dbReference type="ARBA" id="ARBA00023136"/>
    </source>
</evidence>
<evidence type="ECO:0000259" key="7">
    <source>
        <dbReference type="PROSITE" id="PS50850"/>
    </source>
</evidence>
<evidence type="ECO:0000256" key="2">
    <source>
        <dbReference type="ARBA" id="ARBA00022448"/>
    </source>
</evidence>
<feature type="transmembrane region" description="Helical" evidence="6">
    <location>
        <begin position="183"/>
        <end position="204"/>
    </location>
</feature>
<feature type="transmembrane region" description="Helical" evidence="6">
    <location>
        <begin position="474"/>
        <end position="495"/>
    </location>
</feature>
<feature type="transmembrane region" description="Helical" evidence="6">
    <location>
        <begin position="411"/>
        <end position="432"/>
    </location>
</feature>
<dbReference type="PANTHER" id="PTHR23511:SF34">
    <property type="entry name" value="SYNAPTIC VESICLE GLYCOPROTEIN 2"/>
    <property type="match status" value="1"/>
</dbReference>
<organism evidence="8 9">
    <name type="scientific">Brevibacterium ammoniilyticum</name>
    <dbReference type="NCBI Taxonomy" id="1046555"/>
    <lineage>
        <taxon>Bacteria</taxon>
        <taxon>Bacillati</taxon>
        <taxon>Actinomycetota</taxon>
        <taxon>Actinomycetes</taxon>
        <taxon>Micrococcales</taxon>
        <taxon>Brevibacteriaceae</taxon>
        <taxon>Brevibacterium</taxon>
    </lineage>
</organism>
<sequence length="504" mass="53006">MLVTAASSTSTPTASDVIANLPWKWNTQGAIFIIGGLGFMFDAWDVALNGFLIPLLSEHWNLSLGQAAWIATANLIGMALGAFIWGGIADVIGRKKAFTLTLLVFSIFTVAGAFSPEFTWFIVFRFLAGFGLGGCIPVDYALVGEFTPKRHRGRVLTAMDGWWPIGASLCAFVSAWLLTMGDWRLIMLVMIVPALLTVAVRFGIPESPLYLASVGRYAEADAIISRLVERTGADVREWTHDAPASAGPLTADSLGEAGPLTADSLGETGPPTADNLGAGSTPVGSSGGVITSVNGQLRAASGQLVQLWQYSAKTTLVSWALFVSVLLVYYAALTWLPGILKKQGLGDQAAFLVTGSMTAVGILGVIVSALVVERFGRKWVLGVTAIASAVLLVCVAVFIEASGSELSFAAKASVIGFGFVIQIAIPTLYTYVSELYPTRLRGSGFGWASAASRIATGIAPLVFGAYMWPVLGLVPTFALTGVLVVVAVVLMAVLARETTGEKLT</sequence>